<keyword evidence="10" id="KW-1185">Reference proteome</keyword>
<accession>A0A317W8P2</accession>
<dbReference type="SUPFAM" id="SSF48264">
    <property type="entry name" value="Cytochrome P450"/>
    <property type="match status" value="1"/>
</dbReference>
<evidence type="ECO:0000313" key="10">
    <source>
        <dbReference type="Proteomes" id="UP000246171"/>
    </source>
</evidence>
<dbReference type="InterPro" id="IPR036396">
    <property type="entry name" value="Cyt_P450_sf"/>
</dbReference>
<dbReference type="Pfam" id="PF00067">
    <property type="entry name" value="p450"/>
    <property type="match status" value="1"/>
</dbReference>
<name>A0A317W8P2_ASPEC</name>
<dbReference type="Proteomes" id="UP000246171">
    <property type="component" value="Unassembled WGS sequence"/>
</dbReference>
<comment type="caution">
    <text evidence="9">The sequence shown here is derived from an EMBL/GenBank/DDBJ whole genome shotgun (WGS) entry which is preliminary data.</text>
</comment>
<organism evidence="9 10">
    <name type="scientific">Aspergillus eucalypticola (strain CBS 122712 / IBT 29274)</name>
    <dbReference type="NCBI Taxonomy" id="1448314"/>
    <lineage>
        <taxon>Eukaryota</taxon>
        <taxon>Fungi</taxon>
        <taxon>Dikarya</taxon>
        <taxon>Ascomycota</taxon>
        <taxon>Pezizomycotina</taxon>
        <taxon>Eurotiomycetes</taxon>
        <taxon>Eurotiomycetidae</taxon>
        <taxon>Eurotiales</taxon>
        <taxon>Aspergillaceae</taxon>
        <taxon>Aspergillus</taxon>
        <taxon>Aspergillus subgen. Circumdati</taxon>
    </lineage>
</organism>
<dbReference type="EMBL" id="MSFU01000003">
    <property type="protein sequence ID" value="PWY82275.1"/>
    <property type="molecule type" value="Genomic_DNA"/>
</dbReference>
<proteinExistence type="inferred from homology"/>
<dbReference type="InterPro" id="IPR001128">
    <property type="entry name" value="Cyt_P450"/>
</dbReference>
<evidence type="ECO:0000256" key="2">
    <source>
        <dbReference type="ARBA" id="ARBA00010617"/>
    </source>
</evidence>
<evidence type="ECO:0000256" key="1">
    <source>
        <dbReference type="ARBA" id="ARBA00001971"/>
    </source>
</evidence>
<dbReference type="InterPro" id="IPR017972">
    <property type="entry name" value="Cyt_P450_CS"/>
</dbReference>
<keyword evidence="5 8" id="KW-0560">Oxidoreductase</keyword>
<keyword evidence="7 8" id="KW-0503">Monooxygenase</keyword>
<evidence type="ECO:0000256" key="6">
    <source>
        <dbReference type="ARBA" id="ARBA00023004"/>
    </source>
</evidence>
<dbReference type="RefSeq" id="XP_025391938.1">
    <property type="nucleotide sequence ID" value="XM_025526085.1"/>
</dbReference>
<evidence type="ECO:0000256" key="3">
    <source>
        <dbReference type="ARBA" id="ARBA00022617"/>
    </source>
</evidence>
<dbReference type="PROSITE" id="PS00086">
    <property type="entry name" value="CYTOCHROME_P450"/>
    <property type="match status" value="1"/>
</dbReference>
<protein>
    <recommendedName>
        <fullName evidence="11">Cytochrome P450</fullName>
    </recommendedName>
</protein>
<dbReference type="Gene3D" id="1.10.630.10">
    <property type="entry name" value="Cytochrome P450"/>
    <property type="match status" value="1"/>
</dbReference>
<keyword evidence="6 8" id="KW-0408">Iron</keyword>
<dbReference type="VEuPathDB" id="FungiDB:BO83DRAFT_128508"/>
<evidence type="ECO:0000256" key="4">
    <source>
        <dbReference type="ARBA" id="ARBA00022723"/>
    </source>
</evidence>
<evidence type="ECO:0000256" key="7">
    <source>
        <dbReference type="ARBA" id="ARBA00023033"/>
    </source>
</evidence>
<dbReference type="PANTHER" id="PTHR24305:SF237">
    <property type="entry name" value="CYTOCHROME P450 MONOOXYGENASE ATNE-RELATED"/>
    <property type="match status" value="1"/>
</dbReference>
<dbReference type="GeneID" id="37048047"/>
<dbReference type="GO" id="GO:0016705">
    <property type="term" value="F:oxidoreductase activity, acting on paired donors, with incorporation or reduction of molecular oxygen"/>
    <property type="evidence" value="ECO:0007669"/>
    <property type="project" value="InterPro"/>
</dbReference>
<reference evidence="9" key="1">
    <citation type="submission" date="2016-12" db="EMBL/GenBank/DDBJ databases">
        <title>The genomes of Aspergillus section Nigri reveals drivers in fungal speciation.</title>
        <authorList>
            <consortium name="DOE Joint Genome Institute"/>
            <person name="Vesth T.C."/>
            <person name="Nybo J."/>
            <person name="Theobald S."/>
            <person name="Brandl J."/>
            <person name="Frisvad J.C."/>
            <person name="Nielsen K.F."/>
            <person name="Lyhne E.K."/>
            <person name="Kogle M.E."/>
            <person name="Kuo A."/>
            <person name="Riley R."/>
            <person name="Clum A."/>
            <person name="Nolan M."/>
            <person name="Lipzen A."/>
            <person name="Salamov A."/>
            <person name="Henrissat B."/>
            <person name="Wiebenga A."/>
            <person name="De vries R.P."/>
            <person name="Grigoriev I.V."/>
            <person name="Mortensen U.H."/>
            <person name="Andersen M.R."/>
            <person name="Baker S.E."/>
        </authorList>
    </citation>
    <scope>NUCLEOTIDE SEQUENCE</scope>
    <source>
        <strain evidence="9">CBS 122712</strain>
    </source>
</reference>
<evidence type="ECO:0000313" key="9">
    <source>
        <dbReference type="EMBL" id="PWY82275.1"/>
    </source>
</evidence>
<dbReference type="OrthoDB" id="1470350at2759"/>
<dbReference type="PANTHER" id="PTHR24305">
    <property type="entry name" value="CYTOCHROME P450"/>
    <property type="match status" value="1"/>
</dbReference>
<evidence type="ECO:0000256" key="8">
    <source>
        <dbReference type="RuleBase" id="RU000461"/>
    </source>
</evidence>
<dbReference type="InterPro" id="IPR050121">
    <property type="entry name" value="Cytochrome_P450_monoxygenase"/>
</dbReference>
<dbReference type="GO" id="GO:0020037">
    <property type="term" value="F:heme binding"/>
    <property type="evidence" value="ECO:0007669"/>
    <property type="project" value="InterPro"/>
</dbReference>
<dbReference type="GO" id="GO:0005506">
    <property type="term" value="F:iron ion binding"/>
    <property type="evidence" value="ECO:0007669"/>
    <property type="project" value="InterPro"/>
</dbReference>
<sequence length="291" mass="32528">MRVFEPKLLPDVHRFRDTLYLAQTDADGREPPMIMSDWCSYFAFGVIIDLGFRRLAICSAASSPNVRCTLYYILRYHRLGNSMMADAASMSICVFSRLTKARRCCSVSCFGRCHTQIRIPLPSAYARVFYLATTSCIRETGVRNTERISHGSDIRSSPLMQQCTYIQTCNKAKLRISPAVAACPYRRVEEDNKIIVDGCVIPAGCSVGTGIYSIHSLLDCPRQIRTPQNDGCPKQSQRHINLGVNSAAYVPFSQGTRACIGRHLAQLELQMTLASIMWRATTCDGQPRPPQ</sequence>
<evidence type="ECO:0008006" key="11">
    <source>
        <dbReference type="Google" id="ProtNLM"/>
    </source>
</evidence>
<keyword evidence="4 8" id="KW-0479">Metal-binding</keyword>
<gene>
    <name evidence="9" type="ORF">BO83DRAFT_128508</name>
</gene>
<keyword evidence="3 8" id="KW-0349">Heme</keyword>
<comment type="similarity">
    <text evidence="2 8">Belongs to the cytochrome P450 family.</text>
</comment>
<comment type="cofactor">
    <cofactor evidence="1">
        <name>heme</name>
        <dbReference type="ChEBI" id="CHEBI:30413"/>
    </cofactor>
</comment>
<dbReference type="AlphaFoldDB" id="A0A317W8P2"/>
<evidence type="ECO:0000256" key="5">
    <source>
        <dbReference type="ARBA" id="ARBA00023002"/>
    </source>
</evidence>
<dbReference type="GO" id="GO:0004497">
    <property type="term" value="F:monooxygenase activity"/>
    <property type="evidence" value="ECO:0007669"/>
    <property type="project" value="UniProtKB-KW"/>
</dbReference>